<keyword evidence="6" id="KW-0862">Zinc</keyword>
<dbReference type="GO" id="GO:0046872">
    <property type="term" value="F:metal ion binding"/>
    <property type="evidence" value="ECO:0007669"/>
    <property type="project" value="UniProtKB-KW"/>
</dbReference>
<gene>
    <name evidence="10" type="ORF">EJ04DRAFT_557572</name>
</gene>
<evidence type="ECO:0000256" key="7">
    <source>
        <dbReference type="ARBA" id="ARBA00023049"/>
    </source>
</evidence>
<keyword evidence="5" id="KW-0378">Hydrolase</keyword>
<keyword evidence="3" id="KW-0645">Protease</keyword>
<dbReference type="PANTHER" id="PTHR37016">
    <property type="match status" value="1"/>
</dbReference>
<keyword evidence="4" id="KW-0479">Metal-binding</keyword>
<dbReference type="EMBL" id="ML996352">
    <property type="protein sequence ID" value="KAF2727136.1"/>
    <property type="molecule type" value="Genomic_DNA"/>
</dbReference>
<protein>
    <recommendedName>
        <fullName evidence="12">Lysine-specific metallo-endopeptidase domain-containing protein</fullName>
    </recommendedName>
</protein>
<evidence type="ECO:0000256" key="5">
    <source>
        <dbReference type="ARBA" id="ARBA00022801"/>
    </source>
</evidence>
<organism evidence="10 11">
    <name type="scientific">Polyplosphaeria fusca</name>
    <dbReference type="NCBI Taxonomy" id="682080"/>
    <lineage>
        <taxon>Eukaryota</taxon>
        <taxon>Fungi</taxon>
        <taxon>Dikarya</taxon>
        <taxon>Ascomycota</taxon>
        <taxon>Pezizomycotina</taxon>
        <taxon>Dothideomycetes</taxon>
        <taxon>Pleosporomycetidae</taxon>
        <taxon>Pleosporales</taxon>
        <taxon>Tetraplosphaeriaceae</taxon>
        <taxon>Polyplosphaeria</taxon>
    </lineage>
</organism>
<dbReference type="SUPFAM" id="SSF55486">
    <property type="entry name" value="Metalloproteases ('zincins'), catalytic domain"/>
    <property type="match status" value="1"/>
</dbReference>
<evidence type="ECO:0000313" key="11">
    <source>
        <dbReference type="Proteomes" id="UP000799444"/>
    </source>
</evidence>
<evidence type="ECO:0000256" key="2">
    <source>
        <dbReference type="ARBA" id="ARBA00010279"/>
    </source>
</evidence>
<evidence type="ECO:0000256" key="9">
    <source>
        <dbReference type="SAM" id="SignalP"/>
    </source>
</evidence>
<name>A0A9P4QLQ2_9PLEO</name>
<feature type="chain" id="PRO_5040422662" description="Lysine-specific metallo-endopeptidase domain-containing protein" evidence="9">
    <location>
        <begin position="21"/>
        <end position="300"/>
    </location>
</feature>
<dbReference type="GO" id="GO:0006508">
    <property type="term" value="P:proteolysis"/>
    <property type="evidence" value="ECO:0007669"/>
    <property type="project" value="UniProtKB-KW"/>
</dbReference>
<feature type="region of interest" description="Disordered" evidence="8">
    <location>
        <begin position="43"/>
        <end position="62"/>
    </location>
</feature>
<dbReference type="InterPro" id="IPR050414">
    <property type="entry name" value="Fungal_M35_metalloproteases"/>
</dbReference>
<evidence type="ECO:0000256" key="3">
    <source>
        <dbReference type="ARBA" id="ARBA00022670"/>
    </source>
</evidence>
<sequence length="300" mass="32828">MHFSQVTLLAFSACLSASVATPTGFSSLRPFTRRGTPNAHAKLLKRGEPETGDDLPDSDDHPNQLDKVETAFNDALELTSYALTKIDGDTDIFPHYFDDGDRAEIKRIFETINKNDAGEADKGSDYLSKILVQTTDRDGKCDSSTLAYSGDYNTDKPFIVLCPNAFKKKAVTALKGKESEDSDALDFYMACSIDGGQIGDHVSWTMNSLGMTLLHEYMHMDGMIKASFGSIVDDPNGNPGYGPVNVYDKIPKDQARINADSYAYYASHVLWSVLCQQDFQAPRAGEDDNDPDCGGNACKP</sequence>
<dbReference type="Gene3D" id="3.40.390.10">
    <property type="entry name" value="Collagenase (Catalytic Domain)"/>
    <property type="match status" value="1"/>
</dbReference>
<comment type="similarity">
    <text evidence="2">Belongs to the peptidase M35 family.</text>
</comment>
<dbReference type="Proteomes" id="UP000799444">
    <property type="component" value="Unassembled WGS sequence"/>
</dbReference>
<feature type="signal peptide" evidence="9">
    <location>
        <begin position="1"/>
        <end position="20"/>
    </location>
</feature>
<keyword evidence="11" id="KW-1185">Reference proteome</keyword>
<comment type="caution">
    <text evidence="10">The sequence shown here is derived from an EMBL/GenBank/DDBJ whole genome shotgun (WGS) entry which is preliminary data.</text>
</comment>
<dbReference type="AlphaFoldDB" id="A0A9P4QLQ2"/>
<evidence type="ECO:0000256" key="6">
    <source>
        <dbReference type="ARBA" id="ARBA00022833"/>
    </source>
</evidence>
<dbReference type="PANTHER" id="PTHR37016:SF3">
    <property type="entry name" value="NEUTRAL PROTEASE 2-RELATED"/>
    <property type="match status" value="1"/>
</dbReference>
<evidence type="ECO:0000256" key="4">
    <source>
        <dbReference type="ARBA" id="ARBA00022723"/>
    </source>
</evidence>
<dbReference type="InterPro" id="IPR024079">
    <property type="entry name" value="MetalloPept_cat_dom_sf"/>
</dbReference>
<evidence type="ECO:0000256" key="1">
    <source>
        <dbReference type="ARBA" id="ARBA00001947"/>
    </source>
</evidence>
<evidence type="ECO:0000256" key="8">
    <source>
        <dbReference type="SAM" id="MobiDB-lite"/>
    </source>
</evidence>
<accession>A0A9P4QLQ2</accession>
<keyword evidence="9" id="KW-0732">Signal</keyword>
<dbReference type="OrthoDB" id="5357726at2759"/>
<dbReference type="GO" id="GO:0008237">
    <property type="term" value="F:metallopeptidase activity"/>
    <property type="evidence" value="ECO:0007669"/>
    <property type="project" value="UniProtKB-KW"/>
</dbReference>
<reference evidence="10" key="1">
    <citation type="journal article" date="2020" name="Stud. Mycol.">
        <title>101 Dothideomycetes genomes: a test case for predicting lifestyles and emergence of pathogens.</title>
        <authorList>
            <person name="Haridas S."/>
            <person name="Albert R."/>
            <person name="Binder M."/>
            <person name="Bloem J."/>
            <person name="Labutti K."/>
            <person name="Salamov A."/>
            <person name="Andreopoulos B."/>
            <person name="Baker S."/>
            <person name="Barry K."/>
            <person name="Bills G."/>
            <person name="Bluhm B."/>
            <person name="Cannon C."/>
            <person name="Castanera R."/>
            <person name="Culley D."/>
            <person name="Daum C."/>
            <person name="Ezra D."/>
            <person name="Gonzalez J."/>
            <person name="Henrissat B."/>
            <person name="Kuo A."/>
            <person name="Liang C."/>
            <person name="Lipzen A."/>
            <person name="Lutzoni F."/>
            <person name="Magnuson J."/>
            <person name="Mondo S."/>
            <person name="Nolan M."/>
            <person name="Ohm R."/>
            <person name="Pangilinan J."/>
            <person name="Park H.-J."/>
            <person name="Ramirez L."/>
            <person name="Alfaro M."/>
            <person name="Sun H."/>
            <person name="Tritt A."/>
            <person name="Yoshinaga Y."/>
            <person name="Zwiers L.-H."/>
            <person name="Turgeon B."/>
            <person name="Goodwin S."/>
            <person name="Spatafora J."/>
            <person name="Crous P."/>
            <person name="Grigoriev I."/>
        </authorList>
    </citation>
    <scope>NUCLEOTIDE SEQUENCE</scope>
    <source>
        <strain evidence="10">CBS 125425</strain>
    </source>
</reference>
<proteinExistence type="inferred from homology"/>
<evidence type="ECO:0000313" key="10">
    <source>
        <dbReference type="EMBL" id="KAF2727136.1"/>
    </source>
</evidence>
<evidence type="ECO:0008006" key="12">
    <source>
        <dbReference type="Google" id="ProtNLM"/>
    </source>
</evidence>
<comment type="cofactor">
    <cofactor evidence="1">
        <name>Zn(2+)</name>
        <dbReference type="ChEBI" id="CHEBI:29105"/>
    </cofactor>
</comment>
<keyword evidence="7" id="KW-0482">Metalloprotease</keyword>